<dbReference type="EMBL" id="QLSZ01000012">
    <property type="protein sequence ID" value="RAR70103.1"/>
    <property type="molecule type" value="Genomic_DNA"/>
</dbReference>
<dbReference type="Proteomes" id="UP000248840">
    <property type="component" value="Unassembled WGS sequence"/>
</dbReference>
<feature type="transmembrane region" description="Helical" evidence="1">
    <location>
        <begin position="36"/>
        <end position="55"/>
    </location>
</feature>
<evidence type="ECO:0000313" key="4">
    <source>
        <dbReference type="Proteomes" id="UP000248840"/>
    </source>
</evidence>
<name>A0A328YAA8_9FLAO</name>
<feature type="domain" description="2TM" evidence="2">
    <location>
        <begin position="27"/>
        <end position="109"/>
    </location>
</feature>
<comment type="caution">
    <text evidence="3">The sequence shown here is derived from an EMBL/GenBank/DDBJ whole genome shotgun (WGS) entry which is preliminary data.</text>
</comment>
<organism evidence="3 4">
    <name type="scientific">Flavobacterium aciduliphilum</name>
    <dbReference type="NCBI Taxonomy" id="1101402"/>
    <lineage>
        <taxon>Bacteria</taxon>
        <taxon>Pseudomonadati</taxon>
        <taxon>Bacteroidota</taxon>
        <taxon>Flavobacteriia</taxon>
        <taxon>Flavobacteriales</taxon>
        <taxon>Flavobacteriaceae</taxon>
        <taxon>Flavobacterium</taxon>
    </lineage>
</organism>
<dbReference type="Pfam" id="PF13239">
    <property type="entry name" value="2TM"/>
    <property type="match status" value="1"/>
</dbReference>
<accession>A0A328YAA8</accession>
<reference evidence="3 4" key="1">
    <citation type="submission" date="2018-06" db="EMBL/GenBank/DDBJ databases">
        <title>Genomic Encyclopedia of Archaeal and Bacterial Type Strains, Phase II (KMG-II): from individual species to whole genera.</title>
        <authorList>
            <person name="Goeker M."/>
        </authorList>
    </citation>
    <scope>NUCLEOTIDE SEQUENCE [LARGE SCALE GENOMIC DNA]</scope>
    <source>
        <strain evidence="3 4">DSM 25663</strain>
    </source>
</reference>
<evidence type="ECO:0000313" key="3">
    <source>
        <dbReference type="EMBL" id="RAR70103.1"/>
    </source>
</evidence>
<evidence type="ECO:0000259" key="2">
    <source>
        <dbReference type="Pfam" id="PF13239"/>
    </source>
</evidence>
<protein>
    <submittedName>
        <fullName evidence="3">2TM domain-containing protein</fullName>
    </submittedName>
</protein>
<keyword evidence="1" id="KW-0812">Transmembrane</keyword>
<gene>
    <name evidence="3" type="ORF">CLV55_11215</name>
</gene>
<proteinExistence type="predicted"/>
<keyword evidence="4" id="KW-1185">Reference proteome</keyword>
<dbReference type="OrthoDB" id="1495672at2"/>
<feature type="transmembrane region" description="Helical" evidence="1">
    <location>
        <begin position="75"/>
        <end position="95"/>
    </location>
</feature>
<keyword evidence="1" id="KW-0472">Membrane</keyword>
<dbReference type="RefSeq" id="WP_112113929.1">
    <property type="nucleotide sequence ID" value="NZ_QLSZ01000012.1"/>
</dbReference>
<dbReference type="InterPro" id="IPR025698">
    <property type="entry name" value="2TM_dom"/>
</dbReference>
<keyword evidence="1" id="KW-1133">Transmembrane helix</keyword>
<evidence type="ECO:0000256" key="1">
    <source>
        <dbReference type="SAM" id="Phobius"/>
    </source>
</evidence>
<sequence>MKRIERQRMFEKLHQESGVSNEEYFIAYKRVKRIKAFYTHFIIYLMVNVGLVLNACFDQNSWGPLVELKSYATAFFWGIGIVAHGMSVFGRELFFGSNWEERKIKEFMNKDKNRTF</sequence>
<dbReference type="AlphaFoldDB" id="A0A328YAA8"/>